<protein>
    <recommendedName>
        <fullName evidence="2">non-specific serine/threonine protein kinase</fullName>
        <ecNumber evidence="2">2.7.11.1</ecNumber>
    </recommendedName>
</protein>
<dbReference type="AlphaFoldDB" id="A0A2N9G3T7"/>
<sequence>MNNSELYTSARLSPLSLTYYARCLANGNYTVKLYFAEIVFRDNRSFYSLGRRIFDVYIQEQLVLKDFDIENAAQGVDKAIVREFKAVVRNKVLLIRFHWAGKGTTAVPQRGTYGPLISAISVEADFSPPGNGKKKILIGVGAAVSVLFLVFMILGILWWKGYIGSKISREKELRGLDLQTGFFTYRQIKAATDNFDAANKIGEGSFGSVYKGILLDGTIIAVKKLSSRSKQGNREFVTEIGMISALQHPNLVKLYGCCIEGNQLFLVYEYMENNSLARALFGSDEHRLTFDWPMRQKICVGIARGMAFMHEESTLKIVHRDIKSTNVLLDRDLNPKISDFGLAKLDEEENTHISTRVAGTM</sequence>
<organism evidence="18">
    <name type="scientific">Fagus sylvatica</name>
    <name type="common">Beechnut</name>
    <dbReference type="NCBI Taxonomy" id="28930"/>
    <lineage>
        <taxon>Eukaryota</taxon>
        <taxon>Viridiplantae</taxon>
        <taxon>Streptophyta</taxon>
        <taxon>Embryophyta</taxon>
        <taxon>Tracheophyta</taxon>
        <taxon>Spermatophyta</taxon>
        <taxon>Magnoliopsida</taxon>
        <taxon>eudicotyledons</taxon>
        <taxon>Gunneridae</taxon>
        <taxon>Pentapetalae</taxon>
        <taxon>rosids</taxon>
        <taxon>fabids</taxon>
        <taxon>Fagales</taxon>
        <taxon>Fagaceae</taxon>
        <taxon>Fagus</taxon>
    </lineage>
</organism>
<dbReference type="GO" id="GO:0016020">
    <property type="term" value="C:membrane"/>
    <property type="evidence" value="ECO:0007669"/>
    <property type="project" value="UniProtKB-SubCell"/>
</dbReference>
<evidence type="ECO:0000256" key="8">
    <source>
        <dbReference type="ARBA" id="ARBA00022777"/>
    </source>
</evidence>
<evidence type="ECO:0000256" key="12">
    <source>
        <dbReference type="ARBA" id="ARBA00047899"/>
    </source>
</evidence>
<evidence type="ECO:0000259" key="17">
    <source>
        <dbReference type="PROSITE" id="PS50011"/>
    </source>
</evidence>
<dbReference type="InterPro" id="IPR000719">
    <property type="entry name" value="Prot_kinase_dom"/>
</dbReference>
<evidence type="ECO:0000256" key="6">
    <source>
        <dbReference type="ARBA" id="ARBA00022729"/>
    </source>
</evidence>
<name>A0A2N9G3T7_FAGSY</name>
<dbReference type="InterPro" id="IPR011009">
    <property type="entry name" value="Kinase-like_dom_sf"/>
</dbReference>
<comment type="catalytic activity">
    <reaction evidence="12">
        <text>L-threonyl-[protein] + ATP = O-phospho-L-threonyl-[protein] + ADP + H(+)</text>
        <dbReference type="Rhea" id="RHEA:46608"/>
        <dbReference type="Rhea" id="RHEA-COMP:11060"/>
        <dbReference type="Rhea" id="RHEA-COMP:11605"/>
        <dbReference type="ChEBI" id="CHEBI:15378"/>
        <dbReference type="ChEBI" id="CHEBI:30013"/>
        <dbReference type="ChEBI" id="CHEBI:30616"/>
        <dbReference type="ChEBI" id="CHEBI:61977"/>
        <dbReference type="ChEBI" id="CHEBI:456216"/>
        <dbReference type="EC" id="2.7.11.1"/>
    </reaction>
</comment>
<evidence type="ECO:0000256" key="16">
    <source>
        <dbReference type="SAM" id="Phobius"/>
    </source>
</evidence>
<evidence type="ECO:0000256" key="10">
    <source>
        <dbReference type="ARBA" id="ARBA00023170"/>
    </source>
</evidence>
<evidence type="ECO:0000256" key="4">
    <source>
        <dbReference type="ARBA" id="ARBA00022553"/>
    </source>
</evidence>
<dbReference type="GO" id="GO:0004674">
    <property type="term" value="F:protein serine/threonine kinase activity"/>
    <property type="evidence" value="ECO:0007669"/>
    <property type="project" value="UniProtKB-KW"/>
</dbReference>
<gene>
    <name evidence="18" type="ORF">FSB_LOCUS25229</name>
</gene>
<reference evidence="18" key="1">
    <citation type="submission" date="2018-02" db="EMBL/GenBank/DDBJ databases">
        <authorList>
            <person name="Cohen D.B."/>
            <person name="Kent A.D."/>
        </authorList>
    </citation>
    <scope>NUCLEOTIDE SEQUENCE</scope>
</reference>
<feature type="binding site" evidence="14">
    <location>
        <position position="224"/>
    </location>
    <ligand>
        <name>ATP</name>
        <dbReference type="ChEBI" id="CHEBI:30616"/>
    </ligand>
</feature>
<evidence type="ECO:0000313" key="18">
    <source>
        <dbReference type="EMBL" id="SPC97347.1"/>
    </source>
</evidence>
<dbReference type="SUPFAM" id="SSF56112">
    <property type="entry name" value="Protein kinase-like (PK-like)"/>
    <property type="match status" value="1"/>
</dbReference>
<dbReference type="Gene3D" id="3.30.200.20">
    <property type="entry name" value="Phosphorylase Kinase, domain 1"/>
    <property type="match status" value="1"/>
</dbReference>
<proteinExistence type="inferred from homology"/>
<evidence type="ECO:0000256" key="15">
    <source>
        <dbReference type="RuleBase" id="RU000304"/>
    </source>
</evidence>
<keyword evidence="11" id="KW-0325">Glycoprotein</keyword>
<keyword evidence="4" id="KW-0597">Phosphoprotein</keyword>
<keyword evidence="3 15" id="KW-0723">Serine/threonine-protein kinase</keyword>
<comment type="similarity">
    <text evidence="15">Belongs to the protein kinase superfamily.</text>
</comment>
<keyword evidence="16" id="KW-0472">Membrane</keyword>
<dbReference type="EMBL" id="OIVN01001761">
    <property type="protein sequence ID" value="SPC97347.1"/>
    <property type="molecule type" value="Genomic_DNA"/>
</dbReference>
<evidence type="ECO:0000256" key="13">
    <source>
        <dbReference type="ARBA" id="ARBA00048679"/>
    </source>
</evidence>
<dbReference type="PANTHER" id="PTHR48006">
    <property type="entry name" value="LEUCINE-RICH REPEAT-CONTAINING PROTEIN DDB_G0281931-RELATED"/>
    <property type="match status" value="1"/>
</dbReference>
<keyword evidence="16" id="KW-0812">Transmembrane</keyword>
<feature type="domain" description="Protein kinase" evidence="17">
    <location>
        <begin position="195"/>
        <end position="361"/>
    </location>
</feature>
<dbReference type="InterPro" id="IPR051824">
    <property type="entry name" value="LRR_Rcpt-Like_S/T_Kinase"/>
</dbReference>
<evidence type="ECO:0000256" key="5">
    <source>
        <dbReference type="ARBA" id="ARBA00022679"/>
    </source>
</evidence>
<dbReference type="Pfam" id="PF00069">
    <property type="entry name" value="Pkinase"/>
    <property type="match status" value="1"/>
</dbReference>
<evidence type="ECO:0000256" key="11">
    <source>
        <dbReference type="ARBA" id="ARBA00023180"/>
    </source>
</evidence>
<evidence type="ECO:0000256" key="3">
    <source>
        <dbReference type="ARBA" id="ARBA00022527"/>
    </source>
</evidence>
<dbReference type="PROSITE" id="PS50011">
    <property type="entry name" value="PROTEIN_KINASE_DOM"/>
    <property type="match status" value="1"/>
</dbReference>
<evidence type="ECO:0000256" key="1">
    <source>
        <dbReference type="ARBA" id="ARBA00004479"/>
    </source>
</evidence>
<keyword evidence="6" id="KW-0732">Signal</keyword>
<keyword evidence="10" id="KW-0675">Receptor</keyword>
<accession>A0A2N9G3T7</accession>
<keyword evidence="8" id="KW-0418">Kinase</keyword>
<dbReference type="FunFam" id="1.10.510.10:FF:001023">
    <property type="entry name" value="Os07g0541700 protein"/>
    <property type="match status" value="1"/>
</dbReference>
<keyword evidence="9 14" id="KW-0067">ATP-binding</keyword>
<dbReference type="PROSITE" id="PS00108">
    <property type="entry name" value="PROTEIN_KINASE_ST"/>
    <property type="match status" value="1"/>
</dbReference>
<dbReference type="FunFam" id="3.30.200.20:FF:000217">
    <property type="entry name" value="probable LRR receptor-like serine/threonine-protein kinase At1g53430"/>
    <property type="match status" value="1"/>
</dbReference>
<dbReference type="Pfam" id="PF11721">
    <property type="entry name" value="Malectin"/>
    <property type="match status" value="1"/>
</dbReference>
<dbReference type="GO" id="GO:0005524">
    <property type="term" value="F:ATP binding"/>
    <property type="evidence" value="ECO:0007669"/>
    <property type="project" value="UniProtKB-UniRule"/>
</dbReference>
<comment type="subcellular location">
    <subcellularLocation>
        <location evidence="1">Membrane</location>
        <topology evidence="1">Single-pass type I membrane protein</topology>
    </subcellularLocation>
</comment>
<evidence type="ECO:0000256" key="14">
    <source>
        <dbReference type="PROSITE-ProRule" id="PRU10141"/>
    </source>
</evidence>
<evidence type="ECO:0000256" key="7">
    <source>
        <dbReference type="ARBA" id="ARBA00022741"/>
    </source>
</evidence>
<feature type="transmembrane region" description="Helical" evidence="16">
    <location>
        <begin position="136"/>
        <end position="159"/>
    </location>
</feature>
<dbReference type="PROSITE" id="PS00107">
    <property type="entry name" value="PROTEIN_KINASE_ATP"/>
    <property type="match status" value="1"/>
</dbReference>
<keyword evidence="5" id="KW-0808">Transferase</keyword>
<comment type="catalytic activity">
    <reaction evidence="13">
        <text>L-seryl-[protein] + ATP = O-phospho-L-seryl-[protein] + ADP + H(+)</text>
        <dbReference type="Rhea" id="RHEA:17989"/>
        <dbReference type="Rhea" id="RHEA-COMP:9863"/>
        <dbReference type="Rhea" id="RHEA-COMP:11604"/>
        <dbReference type="ChEBI" id="CHEBI:15378"/>
        <dbReference type="ChEBI" id="CHEBI:29999"/>
        <dbReference type="ChEBI" id="CHEBI:30616"/>
        <dbReference type="ChEBI" id="CHEBI:83421"/>
        <dbReference type="ChEBI" id="CHEBI:456216"/>
        <dbReference type="EC" id="2.7.11.1"/>
    </reaction>
</comment>
<dbReference type="InterPro" id="IPR008271">
    <property type="entry name" value="Ser/Thr_kinase_AS"/>
</dbReference>
<keyword evidence="16" id="KW-1133">Transmembrane helix</keyword>
<keyword evidence="7 14" id="KW-0547">Nucleotide-binding</keyword>
<dbReference type="InterPro" id="IPR021720">
    <property type="entry name" value="Malectin_dom"/>
</dbReference>
<evidence type="ECO:0000256" key="9">
    <source>
        <dbReference type="ARBA" id="ARBA00022840"/>
    </source>
</evidence>
<dbReference type="Gene3D" id="2.60.120.430">
    <property type="entry name" value="Galactose-binding lectin"/>
    <property type="match status" value="1"/>
</dbReference>
<dbReference type="SMART" id="SM00220">
    <property type="entry name" value="S_TKc"/>
    <property type="match status" value="1"/>
</dbReference>
<dbReference type="Gene3D" id="1.10.510.10">
    <property type="entry name" value="Transferase(Phosphotransferase) domain 1"/>
    <property type="match status" value="1"/>
</dbReference>
<evidence type="ECO:0000256" key="2">
    <source>
        <dbReference type="ARBA" id="ARBA00012513"/>
    </source>
</evidence>
<dbReference type="InterPro" id="IPR017441">
    <property type="entry name" value="Protein_kinase_ATP_BS"/>
</dbReference>
<dbReference type="PANTHER" id="PTHR48006:SF66">
    <property type="entry name" value="PROTEIN KINASE DOMAIN-CONTAINING PROTEIN"/>
    <property type="match status" value="1"/>
</dbReference>
<dbReference type="EC" id="2.7.11.1" evidence="2"/>